<dbReference type="Pfam" id="PF13592">
    <property type="entry name" value="HTH_33"/>
    <property type="match status" value="1"/>
</dbReference>
<dbReference type="AlphaFoldDB" id="A0A6L6XAT8"/>
<dbReference type="Proteomes" id="UP000483802">
    <property type="component" value="Unassembled WGS sequence"/>
</dbReference>
<name>A0A6L6XAT8_9ACTN</name>
<sequence length="181" mass="20225">MRYPDGGGLTAEERARRERVRFAAAELIEAGVSDQEVAQRFRVTRMSVNRWRRALASGGRQALVSKGAGGARCKLSPGQLRQLRSELLAGPAAHGWGEDQCWTLARIAEVIHRRFGVHYTLPGVDLLLHRIGWSVQVPARRAAERDEARITEWKGERWPAIKGRRQTWVPGSASRTSPVRG</sequence>
<keyword evidence="3" id="KW-1185">Reference proteome</keyword>
<dbReference type="Pfam" id="PF13384">
    <property type="entry name" value="HTH_23"/>
    <property type="match status" value="1"/>
</dbReference>
<dbReference type="InterPro" id="IPR025959">
    <property type="entry name" value="Winged_HTH_dom"/>
</dbReference>
<accession>A0A6L6XAT8</accession>
<dbReference type="SUPFAM" id="SSF46689">
    <property type="entry name" value="Homeodomain-like"/>
    <property type="match status" value="1"/>
</dbReference>
<organism evidence="2 3">
    <name type="scientific">Streptomyces typhae</name>
    <dbReference type="NCBI Taxonomy" id="2681492"/>
    <lineage>
        <taxon>Bacteria</taxon>
        <taxon>Bacillati</taxon>
        <taxon>Actinomycetota</taxon>
        <taxon>Actinomycetes</taxon>
        <taxon>Kitasatosporales</taxon>
        <taxon>Streptomycetaceae</taxon>
        <taxon>Streptomyces</taxon>
    </lineage>
</organism>
<protein>
    <submittedName>
        <fullName evidence="2">Transposase</fullName>
    </submittedName>
</protein>
<evidence type="ECO:0000259" key="1">
    <source>
        <dbReference type="Pfam" id="PF13592"/>
    </source>
</evidence>
<evidence type="ECO:0000313" key="3">
    <source>
        <dbReference type="Proteomes" id="UP000483802"/>
    </source>
</evidence>
<proteinExistence type="predicted"/>
<dbReference type="EMBL" id="WPNZ01000055">
    <property type="protein sequence ID" value="MVO91028.1"/>
    <property type="molecule type" value="Genomic_DNA"/>
</dbReference>
<gene>
    <name evidence="2" type="ORF">GPA10_41450</name>
</gene>
<dbReference type="InterPro" id="IPR009057">
    <property type="entry name" value="Homeodomain-like_sf"/>
</dbReference>
<reference evidence="2 3" key="1">
    <citation type="submission" date="2019-11" db="EMBL/GenBank/DDBJ databases">
        <title>Streptomyces typhae sp. nov., a novel endophytic actinomycete isolated from the root of cattail pollen (Typha angustifolia L.).</title>
        <authorList>
            <person name="Peng C."/>
        </authorList>
    </citation>
    <scope>NUCLEOTIDE SEQUENCE [LARGE SCALE GENOMIC DNA]</scope>
    <source>
        <strain evidence="3">p1417</strain>
    </source>
</reference>
<comment type="caution">
    <text evidence="2">The sequence shown here is derived from an EMBL/GenBank/DDBJ whole genome shotgun (WGS) entry which is preliminary data.</text>
</comment>
<feature type="domain" description="Winged helix-turn helix" evidence="1">
    <location>
        <begin position="98"/>
        <end position="156"/>
    </location>
</feature>
<evidence type="ECO:0000313" key="2">
    <source>
        <dbReference type="EMBL" id="MVO91028.1"/>
    </source>
</evidence>